<name>A0A5C8K9D2_9BACT</name>
<proteinExistence type="predicted"/>
<dbReference type="PANTHER" id="PTHR21174">
    <property type="match status" value="1"/>
</dbReference>
<dbReference type="Proteomes" id="UP000321926">
    <property type="component" value="Unassembled WGS sequence"/>
</dbReference>
<protein>
    <recommendedName>
        <fullName evidence="4">HD domain-containing protein</fullName>
    </recommendedName>
</protein>
<evidence type="ECO:0000256" key="1">
    <source>
        <dbReference type="SAM" id="SignalP"/>
    </source>
</evidence>
<comment type="caution">
    <text evidence="2">The sequence shown here is derived from an EMBL/GenBank/DDBJ whole genome shotgun (WGS) entry which is preliminary data.</text>
</comment>
<gene>
    <name evidence="2" type="ORF">FVR03_12270</name>
</gene>
<dbReference type="PIRSF" id="PIRSF035170">
    <property type="entry name" value="HD_phosphohydro"/>
    <property type="match status" value="1"/>
</dbReference>
<dbReference type="PANTHER" id="PTHR21174:SF0">
    <property type="entry name" value="HD PHOSPHOHYDROLASE FAMILY PROTEIN-RELATED"/>
    <property type="match status" value="1"/>
</dbReference>
<dbReference type="OrthoDB" id="9808993at2"/>
<feature type="chain" id="PRO_5023065643" description="HD domain-containing protein" evidence="1">
    <location>
        <begin position="25"/>
        <end position="233"/>
    </location>
</feature>
<dbReference type="RefSeq" id="WP_147922046.1">
    <property type="nucleotide sequence ID" value="NZ_VRTY01000042.1"/>
</dbReference>
<dbReference type="EMBL" id="VRTY01000042">
    <property type="protein sequence ID" value="TXK45716.1"/>
    <property type="molecule type" value="Genomic_DNA"/>
</dbReference>
<feature type="signal peptide" evidence="1">
    <location>
        <begin position="1"/>
        <end position="24"/>
    </location>
</feature>
<dbReference type="Gene3D" id="1.10.3210.10">
    <property type="entry name" value="Hypothetical protein af1432"/>
    <property type="match status" value="1"/>
</dbReference>
<keyword evidence="3" id="KW-1185">Reference proteome</keyword>
<dbReference type="AlphaFoldDB" id="A0A5C8K9D2"/>
<keyword evidence="1" id="KW-0732">Signal</keyword>
<organism evidence="2 3">
    <name type="scientific">Pontibacter qinzhouensis</name>
    <dbReference type="NCBI Taxonomy" id="2603253"/>
    <lineage>
        <taxon>Bacteria</taxon>
        <taxon>Pseudomonadati</taxon>
        <taxon>Bacteroidota</taxon>
        <taxon>Cytophagia</taxon>
        <taxon>Cytophagales</taxon>
        <taxon>Hymenobacteraceae</taxon>
        <taxon>Pontibacter</taxon>
    </lineage>
</organism>
<evidence type="ECO:0000313" key="3">
    <source>
        <dbReference type="Proteomes" id="UP000321926"/>
    </source>
</evidence>
<accession>A0A5C8K9D2</accession>
<sequence>MKPQIKYVLTLTMLLCLLHQVATAAAPKNEVRTAFKAIIKKYSKSDKIAKSLWQEVEANYTGKERHYHNLEHLDNFYSQLLKCKDQITDWETLVLAMVYHDVIYGSPDHRNEERSAELAVEHLRQVNYPEDKIAKCQELILATKSHALSNDQDTNLFNDADMSILGLERDIYKKYVQNVRLEYASSPQFDAGRKRVLNYFLGMDRIFKTDVFYKLYESSARENIKWELSTLPE</sequence>
<evidence type="ECO:0000313" key="2">
    <source>
        <dbReference type="EMBL" id="TXK45716.1"/>
    </source>
</evidence>
<dbReference type="InterPro" id="IPR009218">
    <property type="entry name" value="HD_phosphohydro"/>
</dbReference>
<dbReference type="SUPFAM" id="SSF109604">
    <property type="entry name" value="HD-domain/PDEase-like"/>
    <property type="match status" value="1"/>
</dbReference>
<reference evidence="2 3" key="1">
    <citation type="submission" date="2019-08" db="EMBL/GenBank/DDBJ databases">
        <authorList>
            <person name="Shi S."/>
        </authorList>
    </citation>
    <scope>NUCLEOTIDE SEQUENCE [LARGE SCALE GENOMIC DNA]</scope>
    <source>
        <strain evidence="2 3">GY10130</strain>
    </source>
</reference>
<evidence type="ECO:0008006" key="4">
    <source>
        <dbReference type="Google" id="ProtNLM"/>
    </source>
</evidence>